<accession>A0A8T2ZZU1</accession>
<proteinExistence type="predicted"/>
<evidence type="ECO:0000313" key="4">
    <source>
        <dbReference type="Proteomes" id="UP000807159"/>
    </source>
</evidence>
<feature type="transmembrane region" description="Helical" evidence="2">
    <location>
        <begin position="58"/>
        <end position="77"/>
    </location>
</feature>
<dbReference type="AlphaFoldDB" id="A0A8T2ZZU1"/>
<comment type="caution">
    <text evidence="3">The sequence shown here is derived from an EMBL/GenBank/DDBJ whole genome shotgun (WGS) entry which is preliminary data.</text>
</comment>
<feature type="region of interest" description="Disordered" evidence="1">
    <location>
        <begin position="142"/>
        <end position="188"/>
    </location>
</feature>
<evidence type="ECO:0000313" key="3">
    <source>
        <dbReference type="EMBL" id="KAH8522831.1"/>
    </source>
</evidence>
<keyword evidence="2" id="KW-0812">Transmembrane</keyword>
<sequence>MASIPIPFSPLSTTPPRAFFKPLHLPTSPAIRISDDPWRRKRRGLTVVTRAGLSANSYVLAFLLPLSLLAATIFTSIRIADKLDQDYLEEWESGYSLRSLEYVKNDPIMLVLNIYVSEIVLGRFLTRNFVAKLEIIQAIKEADEEDDDSDDGEDYEDADDNIVDISLEEELQPVLQRTRTRNRPKREV</sequence>
<dbReference type="PANTHER" id="PTHR37753">
    <property type="entry name" value="OS01G0940600 PROTEIN"/>
    <property type="match status" value="1"/>
</dbReference>
<evidence type="ECO:0000256" key="2">
    <source>
        <dbReference type="SAM" id="Phobius"/>
    </source>
</evidence>
<keyword evidence="4" id="KW-1185">Reference proteome</keyword>
<dbReference type="EMBL" id="JACEGQ020000001">
    <property type="protein sequence ID" value="KAH8522831.1"/>
    <property type="molecule type" value="Genomic_DNA"/>
</dbReference>
<feature type="compositionally biased region" description="Acidic residues" evidence="1">
    <location>
        <begin position="142"/>
        <end position="171"/>
    </location>
</feature>
<name>A0A8T2ZZU1_POPDE</name>
<gene>
    <name evidence="3" type="ORF">H0E87_003467</name>
</gene>
<organism evidence="3 4">
    <name type="scientific">Populus deltoides</name>
    <name type="common">Eastern poplar</name>
    <name type="synonym">Eastern cottonwood</name>
    <dbReference type="NCBI Taxonomy" id="3696"/>
    <lineage>
        <taxon>Eukaryota</taxon>
        <taxon>Viridiplantae</taxon>
        <taxon>Streptophyta</taxon>
        <taxon>Embryophyta</taxon>
        <taxon>Tracheophyta</taxon>
        <taxon>Spermatophyta</taxon>
        <taxon>Magnoliopsida</taxon>
        <taxon>eudicotyledons</taxon>
        <taxon>Gunneridae</taxon>
        <taxon>Pentapetalae</taxon>
        <taxon>rosids</taxon>
        <taxon>fabids</taxon>
        <taxon>Malpighiales</taxon>
        <taxon>Salicaceae</taxon>
        <taxon>Saliceae</taxon>
        <taxon>Populus</taxon>
    </lineage>
</organism>
<dbReference type="PANTHER" id="PTHR37753:SF1">
    <property type="entry name" value="OS01G0940600 PROTEIN"/>
    <property type="match status" value="1"/>
</dbReference>
<keyword evidence="2" id="KW-1133">Transmembrane helix</keyword>
<evidence type="ECO:0000256" key="1">
    <source>
        <dbReference type="SAM" id="MobiDB-lite"/>
    </source>
</evidence>
<feature type="compositionally biased region" description="Basic residues" evidence="1">
    <location>
        <begin position="178"/>
        <end position="188"/>
    </location>
</feature>
<keyword evidence="2" id="KW-0472">Membrane</keyword>
<protein>
    <submittedName>
        <fullName evidence="3">Uncharacterized protein</fullName>
    </submittedName>
</protein>
<reference evidence="3" key="1">
    <citation type="journal article" date="2021" name="J. Hered.">
        <title>Genome Assembly of Salicaceae Populus deltoides (Eastern Cottonwood) I-69 Based on Nanopore Sequencing and Hi-C Technologies.</title>
        <authorList>
            <person name="Bai S."/>
            <person name="Wu H."/>
            <person name="Zhang J."/>
            <person name="Pan Z."/>
            <person name="Zhao W."/>
            <person name="Li Z."/>
            <person name="Tong C."/>
        </authorList>
    </citation>
    <scope>NUCLEOTIDE SEQUENCE</scope>
    <source>
        <tissue evidence="3">Leaf</tissue>
    </source>
</reference>
<dbReference type="Proteomes" id="UP000807159">
    <property type="component" value="Chromosome 1"/>
</dbReference>